<proteinExistence type="predicted"/>
<dbReference type="AlphaFoldDB" id="A0A834T2L5"/>
<dbReference type="Proteomes" id="UP000634136">
    <property type="component" value="Unassembled WGS sequence"/>
</dbReference>
<comment type="caution">
    <text evidence="2">The sequence shown here is derived from an EMBL/GenBank/DDBJ whole genome shotgun (WGS) entry which is preliminary data.</text>
</comment>
<accession>A0A834T2L5</accession>
<keyword evidence="1" id="KW-1133">Transmembrane helix</keyword>
<dbReference type="EMBL" id="JAAIUW010000010">
    <property type="protein sequence ID" value="KAF7813465.1"/>
    <property type="molecule type" value="Genomic_DNA"/>
</dbReference>
<sequence length="81" mass="9178">MEDDKKLVVKKPRFVTAAFGVGFMMLCGFILVAILRVHHDEKRELKHLVEAKEGVLEYCPGSLLGVLHEPYILSLEVVRKS</sequence>
<evidence type="ECO:0000256" key="1">
    <source>
        <dbReference type="SAM" id="Phobius"/>
    </source>
</evidence>
<reference evidence="2" key="1">
    <citation type="submission" date="2020-09" db="EMBL/GenBank/DDBJ databases">
        <title>Genome-Enabled Discovery of Anthraquinone Biosynthesis in Senna tora.</title>
        <authorList>
            <person name="Kang S.-H."/>
            <person name="Pandey R.P."/>
            <person name="Lee C.-M."/>
            <person name="Sim J.-S."/>
            <person name="Jeong J.-T."/>
            <person name="Choi B.-S."/>
            <person name="Jung M."/>
            <person name="Ginzburg D."/>
            <person name="Zhao K."/>
            <person name="Won S.Y."/>
            <person name="Oh T.-J."/>
            <person name="Yu Y."/>
            <person name="Kim N.-H."/>
            <person name="Lee O.R."/>
            <person name="Lee T.-H."/>
            <person name="Bashyal P."/>
            <person name="Kim T.-S."/>
            <person name="Lee W.-H."/>
            <person name="Kawkins C."/>
            <person name="Kim C.-K."/>
            <person name="Kim J.S."/>
            <person name="Ahn B.O."/>
            <person name="Rhee S.Y."/>
            <person name="Sohng J.K."/>
        </authorList>
    </citation>
    <scope>NUCLEOTIDE SEQUENCE</scope>
    <source>
        <tissue evidence="2">Leaf</tissue>
    </source>
</reference>
<keyword evidence="3" id="KW-1185">Reference proteome</keyword>
<keyword evidence="1" id="KW-0472">Membrane</keyword>
<organism evidence="2 3">
    <name type="scientific">Senna tora</name>
    <dbReference type="NCBI Taxonomy" id="362788"/>
    <lineage>
        <taxon>Eukaryota</taxon>
        <taxon>Viridiplantae</taxon>
        <taxon>Streptophyta</taxon>
        <taxon>Embryophyta</taxon>
        <taxon>Tracheophyta</taxon>
        <taxon>Spermatophyta</taxon>
        <taxon>Magnoliopsida</taxon>
        <taxon>eudicotyledons</taxon>
        <taxon>Gunneridae</taxon>
        <taxon>Pentapetalae</taxon>
        <taxon>rosids</taxon>
        <taxon>fabids</taxon>
        <taxon>Fabales</taxon>
        <taxon>Fabaceae</taxon>
        <taxon>Caesalpinioideae</taxon>
        <taxon>Cassia clade</taxon>
        <taxon>Senna</taxon>
    </lineage>
</organism>
<evidence type="ECO:0000313" key="3">
    <source>
        <dbReference type="Proteomes" id="UP000634136"/>
    </source>
</evidence>
<evidence type="ECO:0000313" key="2">
    <source>
        <dbReference type="EMBL" id="KAF7813465.1"/>
    </source>
</evidence>
<name>A0A834T2L5_9FABA</name>
<keyword evidence="1" id="KW-0812">Transmembrane</keyword>
<feature type="transmembrane region" description="Helical" evidence="1">
    <location>
        <begin position="14"/>
        <end position="37"/>
    </location>
</feature>
<gene>
    <name evidence="2" type="ORF">G2W53_034441</name>
</gene>
<protein>
    <submittedName>
        <fullName evidence="2">Uncharacterized protein</fullName>
    </submittedName>
</protein>